<sequence length="328" mass="36445">MVITRTPYRISFFGGGTDLPEWFLGRGGSVLSTTINKYCYVTCRYLPPFFEHRSRIVYSKTELITSVDQIINPVVRESIKFIGIDRGLEIHHDGDLPARAGLGTSSSFIVGMLNALYTLIGKAVSKEYLASAAIKVEREMIRDAVGCQDQTAAAYGGFNRIDFSCDGERNIFPIVLPADRFQLFKKNLLLFFTGFVRTASDVEKDKIKSFGDRDRELSIMHSLVKEAENILFHGELDDFGRLLHETWLLKRSLSDKVSTGAIDQIYSRALDSGALGGKLLGAGGGGFMLFYVPLANQEAVRKSLAGLLEVPFDFDQTGSQVIFYDNNC</sequence>
<dbReference type="SUPFAM" id="SSF55060">
    <property type="entry name" value="GHMP Kinase, C-terminal domain"/>
    <property type="match status" value="1"/>
</dbReference>
<dbReference type="GO" id="GO:0042352">
    <property type="term" value="P:GDP-L-fucose salvage"/>
    <property type="evidence" value="ECO:0007669"/>
    <property type="project" value="TreeGrafter"/>
</dbReference>
<dbReference type="PANTHER" id="PTHR32463:SF0">
    <property type="entry name" value="L-FUCOSE KINASE"/>
    <property type="match status" value="1"/>
</dbReference>
<evidence type="ECO:0000259" key="6">
    <source>
        <dbReference type="Pfam" id="PF00288"/>
    </source>
</evidence>
<dbReference type="PANTHER" id="PTHR32463">
    <property type="entry name" value="L-FUCOSE KINASE"/>
    <property type="match status" value="1"/>
</dbReference>
<dbReference type="Proteomes" id="UP000231414">
    <property type="component" value="Unassembled WGS sequence"/>
</dbReference>
<feature type="domain" description="GHMP kinase N-terminal" evidence="6">
    <location>
        <begin position="82"/>
        <end position="157"/>
    </location>
</feature>
<evidence type="ECO:0000259" key="7">
    <source>
        <dbReference type="Pfam" id="PF08544"/>
    </source>
</evidence>
<dbReference type="InterPro" id="IPR036554">
    <property type="entry name" value="GHMP_kinase_C_sf"/>
</dbReference>
<proteinExistence type="inferred from homology"/>
<dbReference type="Gene3D" id="3.30.230.120">
    <property type="match status" value="1"/>
</dbReference>
<dbReference type="InterPro" id="IPR020568">
    <property type="entry name" value="Ribosomal_Su5_D2-typ_SF"/>
</dbReference>
<dbReference type="GO" id="GO:0005524">
    <property type="term" value="F:ATP binding"/>
    <property type="evidence" value="ECO:0007669"/>
    <property type="project" value="UniProtKB-KW"/>
</dbReference>
<evidence type="ECO:0000313" key="8">
    <source>
        <dbReference type="EMBL" id="PIS20636.1"/>
    </source>
</evidence>
<comment type="similarity">
    <text evidence="5">Belongs to the GHMP kinase family.</text>
</comment>
<keyword evidence="2" id="KW-0547">Nucleotide-binding</keyword>
<keyword evidence="1" id="KW-0808">Transferase</keyword>
<dbReference type="AlphaFoldDB" id="A0A2H0X6U2"/>
<dbReference type="SUPFAM" id="SSF54211">
    <property type="entry name" value="Ribosomal protein S5 domain 2-like"/>
    <property type="match status" value="1"/>
</dbReference>
<dbReference type="Pfam" id="PF00288">
    <property type="entry name" value="GHMP_kinases_N"/>
    <property type="match status" value="1"/>
</dbReference>
<organism evidence="8 9">
    <name type="scientific">candidate division WWE3 bacterium CG08_land_8_20_14_0_20_43_13</name>
    <dbReference type="NCBI Taxonomy" id="1975087"/>
    <lineage>
        <taxon>Bacteria</taxon>
        <taxon>Katanobacteria</taxon>
    </lineage>
</organism>
<dbReference type="InterPro" id="IPR006204">
    <property type="entry name" value="GHMP_kinase_N_dom"/>
</dbReference>
<evidence type="ECO:0000256" key="4">
    <source>
        <dbReference type="ARBA" id="ARBA00022840"/>
    </source>
</evidence>
<evidence type="ECO:0000256" key="5">
    <source>
        <dbReference type="ARBA" id="ARBA00038121"/>
    </source>
</evidence>
<dbReference type="InterPro" id="IPR013750">
    <property type="entry name" value="GHMP_kinase_C_dom"/>
</dbReference>
<evidence type="ECO:0000256" key="1">
    <source>
        <dbReference type="ARBA" id="ARBA00022679"/>
    </source>
</evidence>
<dbReference type="InterPro" id="IPR052203">
    <property type="entry name" value="GHMP_Kinase-Related"/>
</dbReference>
<dbReference type="InterPro" id="IPR001174">
    <property type="entry name" value="HddA/FKP"/>
</dbReference>
<evidence type="ECO:0000256" key="2">
    <source>
        <dbReference type="ARBA" id="ARBA00022741"/>
    </source>
</evidence>
<evidence type="ECO:0000256" key="3">
    <source>
        <dbReference type="ARBA" id="ARBA00022777"/>
    </source>
</evidence>
<protein>
    <submittedName>
        <fullName evidence="8">Kinase</fullName>
    </submittedName>
</protein>
<accession>A0A2H0X6U2</accession>
<dbReference type="GO" id="GO:0050201">
    <property type="term" value="F:fucokinase activity"/>
    <property type="evidence" value="ECO:0007669"/>
    <property type="project" value="TreeGrafter"/>
</dbReference>
<dbReference type="Pfam" id="PF08544">
    <property type="entry name" value="GHMP_kinases_C"/>
    <property type="match status" value="1"/>
</dbReference>
<dbReference type="PRINTS" id="PR00960">
    <property type="entry name" value="LMBPPROTEIN"/>
</dbReference>
<keyword evidence="4" id="KW-0067">ATP-binding</keyword>
<keyword evidence="3 8" id="KW-0418">Kinase</keyword>
<feature type="domain" description="GHMP kinase C-terminal" evidence="7">
    <location>
        <begin position="233"/>
        <end position="303"/>
    </location>
</feature>
<name>A0A2H0X6U2_UNCKA</name>
<evidence type="ECO:0000313" key="9">
    <source>
        <dbReference type="Proteomes" id="UP000231414"/>
    </source>
</evidence>
<reference evidence="9" key="1">
    <citation type="submission" date="2017-09" db="EMBL/GenBank/DDBJ databases">
        <title>Depth-based differentiation of microbial function through sediment-hosted aquifers and enrichment of novel symbionts in the deep terrestrial subsurface.</title>
        <authorList>
            <person name="Probst A.J."/>
            <person name="Ladd B."/>
            <person name="Jarett J.K."/>
            <person name="Geller-Mcgrath D.E."/>
            <person name="Sieber C.M.K."/>
            <person name="Emerson J.B."/>
            <person name="Anantharaman K."/>
            <person name="Thomas B.C."/>
            <person name="Malmstrom R."/>
            <person name="Stieglmeier M."/>
            <person name="Klingl A."/>
            <person name="Woyke T."/>
            <person name="Ryan C.M."/>
            <person name="Banfield J.F."/>
        </authorList>
    </citation>
    <scope>NUCLEOTIDE SEQUENCE [LARGE SCALE GENOMIC DNA]</scope>
</reference>
<dbReference type="InterPro" id="IPR014606">
    <property type="entry name" value="Heptose_7-P_kinase"/>
</dbReference>
<dbReference type="PIRSF" id="PIRSF036406">
    <property type="entry name" value="Hept_kin"/>
    <property type="match status" value="1"/>
</dbReference>
<dbReference type="EMBL" id="PEYW01000039">
    <property type="protein sequence ID" value="PIS20636.1"/>
    <property type="molecule type" value="Genomic_DNA"/>
</dbReference>
<gene>
    <name evidence="8" type="ORF">COT52_02715</name>
</gene>
<comment type="caution">
    <text evidence="8">The sequence shown here is derived from an EMBL/GenBank/DDBJ whole genome shotgun (WGS) entry which is preliminary data.</text>
</comment>